<dbReference type="RefSeq" id="WP_336405288.1">
    <property type="nucleotide sequence ID" value="NZ_JBAPLU010000017.1"/>
</dbReference>
<keyword evidence="4" id="KW-1185">Reference proteome</keyword>
<dbReference type="PANTHER" id="PTHR47829:SF1">
    <property type="entry name" value="HAD FAMILY PHOSPHATASE"/>
    <property type="match status" value="1"/>
</dbReference>
<evidence type="ECO:0000313" key="4">
    <source>
        <dbReference type="Proteomes" id="UP001361570"/>
    </source>
</evidence>
<organism evidence="3 4">
    <name type="scientific">Klenkia sesuvii</name>
    <dbReference type="NCBI Taxonomy" id="3103137"/>
    <lineage>
        <taxon>Bacteria</taxon>
        <taxon>Bacillati</taxon>
        <taxon>Actinomycetota</taxon>
        <taxon>Actinomycetes</taxon>
        <taxon>Geodermatophilales</taxon>
        <taxon>Geodermatophilaceae</taxon>
        <taxon>Klenkia</taxon>
    </lineage>
</organism>
<dbReference type="Gene3D" id="3.90.1200.10">
    <property type="match status" value="1"/>
</dbReference>
<dbReference type="InterPro" id="IPR002575">
    <property type="entry name" value="Aminoglycoside_PTrfase"/>
</dbReference>
<dbReference type="Gene3D" id="3.30.200.20">
    <property type="entry name" value="Phosphorylase Kinase, domain 1"/>
    <property type="match status" value="1"/>
</dbReference>
<dbReference type="PANTHER" id="PTHR47829">
    <property type="entry name" value="HYDROLASE, PUTATIVE (AFU_ORTHOLOGUE AFUA_1G12880)-RELATED"/>
    <property type="match status" value="1"/>
</dbReference>
<dbReference type="Proteomes" id="UP001361570">
    <property type="component" value="Unassembled WGS sequence"/>
</dbReference>
<protein>
    <submittedName>
        <fullName evidence="3">Phosphotransferase family protein</fullName>
    </submittedName>
</protein>
<feature type="domain" description="Aminoglycoside phosphotransferase" evidence="2">
    <location>
        <begin position="51"/>
        <end position="273"/>
    </location>
</feature>
<dbReference type="CDD" id="cd05154">
    <property type="entry name" value="ACAD10_11_N-like"/>
    <property type="match status" value="1"/>
</dbReference>
<reference evidence="3 4" key="1">
    <citation type="submission" date="2024-03" db="EMBL/GenBank/DDBJ databases">
        <title>Draft genome sequence of Klenkia sp. LSe6-5.</title>
        <authorList>
            <person name="Duangmal K."/>
            <person name="Chantavorakit T."/>
        </authorList>
    </citation>
    <scope>NUCLEOTIDE SEQUENCE [LARGE SCALE GENOMIC DNA]</scope>
    <source>
        <strain evidence="3 4">LSe6-5</strain>
    </source>
</reference>
<dbReference type="InterPro" id="IPR041726">
    <property type="entry name" value="ACAD10_11_N"/>
</dbReference>
<proteinExistence type="predicted"/>
<name>A0ABU8DYT1_9ACTN</name>
<dbReference type="Pfam" id="PF01636">
    <property type="entry name" value="APH"/>
    <property type="match status" value="1"/>
</dbReference>
<dbReference type="InterPro" id="IPR052898">
    <property type="entry name" value="ACAD10-like"/>
</dbReference>
<evidence type="ECO:0000256" key="1">
    <source>
        <dbReference type="SAM" id="MobiDB-lite"/>
    </source>
</evidence>
<evidence type="ECO:0000313" key="3">
    <source>
        <dbReference type="EMBL" id="MEI4273167.1"/>
    </source>
</evidence>
<accession>A0ABU8DYT1</accession>
<evidence type="ECO:0000259" key="2">
    <source>
        <dbReference type="Pfam" id="PF01636"/>
    </source>
</evidence>
<feature type="region of interest" description="Disordered" evidence="1">
    <location>
        <begin position="1"/>
        <end position="26"/>
    </location>
</feature>
<comment type="caution">
    <text evidence="3">The sequence shown here is derived from an EMBL/GenBank/DDBJ whole genome shotgun (WGS) entry which is preliminary data.</text>
</comment>
<gene>
    <name evidence="3" type="ORF">TEK04_15680</name>
</gene>
<dbReference type="InterPro" id="IPR011009">
    <property type="entry name" value="Kinase-like_dom_sf"/>
</dbReference>
<dbReference type="EMBL" id="JBAPLU010000017">
    <property type="protein sequence ID" value="MEI4273167.1"/>
    <property type="molecule type" value="Genomic_DNA"/>
</dbReference>
<sequence>MSATSSAPVVRETDDDTGTSPTAELSPAQVQALTDRMARWLPADPPQHLQVSLLSGGRSNLTYVLTDGDREWILRRPPLGHVLATAHDMGREYRVMSALAGTDVPVPTTTGFCDDPGVIGASFYVMDRVQGSVLRTAQDMAAVPVHQAPALATAFVDSLAALHAIDPAGVGLDTFGRPEGYLQRQVRRWGTQLQSSLHRDVEGFAEFGAALTGAVPASPRSTVVHGDHRLDNAVVTLGAQPRVAALLDWEMSTLGDPLADLALSWLYWEGWAGIDNPIAATPAEVPGWPDFDTLTERYTTISGIQPHRTAWYRAFAVYKFAVICEGIHHRYTSGHTSGEGFDRIGAMVPELVDRGRDLLTADQED</sequence>
<dbReference type="SUPFAM" id="SSF56112">
    <property type="entry name" value="Protein kinase-like (PK-like)"/>
    <property type="match status" value="1"/>
</dbReference>